<dbReference type="SUPFAM" id="SSF54928">
    <property type="entry name" value="RNA-binding domain, RBD"/>
    <property type="match status" value="1"/>
</dbReference>
<keyword evidence="1 2" id="KW-0694">RNA-binding</keyword>
<feature type="domain" description="RRM" evidence="4">
    <location>
        <begin position="106"/>
        <end position="193"/>
    </location>
</feature>
<dbReference type="GO" id="GO:0005730">
    <property type="term" value="C:nucleolus"/>
    <property type="evidence" value="ECO:0007669"/>
    <property type="project" value="TreeGrafter"/>
</dbReference>
<dbReference type="PANTHER" id="PTHR23236">
    <property type="entry name" value="EUKARYOTIC TRANSLATION INITIATION FACTOR 4B/4H"/>
    <property type="match status" value="1"/>
</dbReference>
<dbReference type="PANTHER" id="PTHR23236:SF95">
    <property type="entry name" value="NUCLEOLAR PROTEIN 13"/>
    <property type="match status" value="1"/>
</dbReference>
<feature type="compositionally biased region" description="Basic and acidic residues" evidence="3">
    <location>
        <begin position="87"/>
        <end position="99"/>
    </location>
</feature>
<dbReference type="PROSITE" id="PS50102">
    <property type="entry name" value="RRM"/>
    <property type="match status" value="2"/>
</dbReference>
<feature type="compositionally biased region" description="Low complexity" evidence="3">
    <location>
        <begin position="327"/>
        <end position="339"/>
    </location>
</feature>
<evidence type="ECO:0000259" key="4">
    <source>
        <dbReference type="PROSITE" id="PS50102"/>
    </source>
</evidence>
<protein>
    <submittedName>
        <fullName evidence="5">Nucleolar protein 13</fullName>
    </submittedName>
</protein>
<evidence type="ECO:0000256" key="2">
    <source>
        <dbReference type="PROSITE-ProRule" id="PRU00176"/>
    </source>
</evidence>
<evidence type="ECO:0000256" key="3">
    <source>
        <dbReference type="SAM" id="MobiDB-lite"/>
    </source>
</evidence>
<gene>
    <name evidence="5" type="primary">NOP13</name>
    <name evidence="5" type="ORF">LTR05_007880</name>
</gene>
<proteinExistence type="predicted"/>
<dbReference type="Pfam" id="PF00076">
    <property type="entry name" value="RRM_1"/>
    <property type="match status" value="1"/>
</dbReference>
<dbReference type="InterPro" id="IPR012677">
    <property type="entry name" value="Nucleotide-bd_a/b_plait_sf"/>
</dbReference>
<dbReference type="Gene3D" id="3.30.70.330">
    <property type="match status" value="2"/>
</dbReference>
<dbReference type="GO" id="GO:0003723">
    <property type="term" value="F:RNA binding"/>
    <property type="evidence" value="ECO:0007669"/>
    <property type="project" value="UniProtKB-UniRule"/>
</dbReference>
<name>A0AAN7SUD0_9EURO</name>
<evidence type="ECO:0000313" key="6">
    <source>
        <dbReference type="Proteomes" id="UP001309876"/>
    </source>
</evidence>
<sequence length="389" mass="43403">MSVTETIVVDADKQSSKRKRDEELAEIEVDVDAAEPPSKKALRKAKKAKTTPGQDDTEDFISLGKNTETTKSDKNSKSGPKNASKGDSTKGEDQHDVATNRKRSGFGIWIGNLSFATTKEELITFLTSDRENPIAEGQITRVHMSNGPKKLGKPQNKGFAYVDFIDADTLANGLELSEKLLAGRRVLIKDAKSFEGRPASKEDIASGKTPSRRIFVGNLSFDTTTETLEEHFGVCGNILKTQVAAFEDSGKCKGYAWVEFEKLEDAKAAMRGWVEQDASGGVRVDKKRIWLSKIDGRKLRMEFAEDATTRYNKRFGKDAKKVVQNAETETPEQQEPITEVSDKDQQPARQFKQRQDSARKRQPQRYEQETVQRLTGAITESQGKKVVFD</sequence>
<dbReference type="EMBL" id="JAVRRJ010000009">
    <property type="protein sequence ID" value="KAK5081744.1"/>
    <property type="molecule type" value="Genomic_DNA"/>
</dbReference>
<evidence type="ECO:0000256" key="1">
    <source>
        <dbReference type="ARBA" id="ARBA00022884"/>
    </source>
</evidence>
<keyword evidence="6" id="KW-1185">Reference proteome</keyword>
<dbReference type="AlphaFoldDB" id="A0AAN7SUD0"/>
<reference evidence="5 6" key="1">
    <citation type="submission" date="2023-08" db="EMBL/GenBank/DDBJ databases">
        <title>Black Yeasts Isolated from many extreme environments.</title>
        <authorList>
            <person name="Coleine C."/>
            <person name="Stajich J.E."/>
            <person name="Selbmann L."/>
        </authorList>
    </citation>
    <scope>NUCLEOTIDE SEQUENCE [LARGE SCALE GENOMIC DNA]</scope>
    <source>
        <strain evidence="5 6">CCFEE 5910</strain>
    </source>
</reference>
<dbReference type="Proteomes" id="UP001309876">
    <property type="component" value="Unassembled WGS sequence"/>
</dbReference>
<feature type="region of interest" description="Disordered" evidence="3">
    <location>
        <begin position="322"/>
        <end position="389"/>
    </location>
</feature>
<feature type="compositionally biased region" description="Polar residues" evidence="3">
    <location>
        <begin position="371"/>
        <end position="381"/>
    </location>
</feature>
<feature type="compositionally biased region" description="Basic and acidic residues" evidence="3">
    <location>
        <begin position="353"/>
        <end position="370"/>
    </location>
</feature>
<feature type="compositionally biased region" description="Acidic residues" evidence="3">
    <location>
        <begin position="23"/>
        <end position="33"/>
    </location>
</feature>
<feature type="domain" description="RRM" evidence="4">
    <location>
        <begin position="212"/>
        <end position="306"/>
    </location>
</feature>
<feature type="region of interest" description="Disordered" evidence="3">
    <location>
        <begin position="1"/>
        <end position="99"/>
    </location>
</feature>
<dbReference type="InterPro" id="IPR035979">
    <property type="entry name" value="RBD_domain_sf"/>
</dbReference>
<accession>A0AAN7SUD0</accession>
<dbReference type="SMART" id="SM00360">
    <property type="entry name" value="RRM"/>
    <property type="match status" value="2"/>
</dbReference>
<comment type="caution">
    <text evidence="5">The sequence shown here is derived from an EMBL/GenBank/DDBJ whole genome shotgun (WGS) entry which is preliminary data.</text>
</comment>
<feature type="compositionally biased region" description="Basic and acidic residues" evidence="3">
    <location>
        <begin position="10"/>
        <end position="22"/>
    </location>
</feature>
<dbReference type="InterPro" id="IPR000504">
    <property type="entry name" value="RRM_dom"/>
</dbReference>
<organism evidence="5 6">
    <name type="scientific">Lithohypha guttulata</name>
    <dbReference type="NCBI Taxonomy" id="1690604"/>
    <lineage>
        <taxon>Eukaryota</taxon>
        <taxon>Fungi</taxon>
        <taxon>Dikarya</taxon>
        <taxon>Ascomycota</taxon>
        <taxon>Pezizomycotina</taxon>
        <taxon>Eurotiomycetes</taxon>
        <taxon>Chaetothyriomycetidae</taxon>
        <taxon>Chaetothyriales</taxon>
        <taxon>Trichomeriaceae</taxon>
        <taxon>Lithohypha</taxon>
    </lineage>
</organism>
<feature type="compositionally biased region" description="Basic residues" evidence="3">
    <location>
        <begin position="40"/>
        <end position="49"/>
    </location>
</feature>
<evidence type="ECO:0000313" key="5">
    <source>
        <dbReference type="EMBL" id="KAK5081744.1"/>
    </source>
</evidence>